<protein>
    <submittedName>
        <fullName evidence="2">Uncharacterized protein</fullName>
    </submittedName>
</protein>
<dbReference type="Proteomes" id="UP001642540">
    <property type="component" value="Unassembled WGS sequence"/>
</dbReference>
<evidence type="ECO:0000256" key="1">
    <source>
        <dbReference type="SAM" id="Phobius"/>
    </source>
</evidence>
<evidence type="ECO:0000313" key="3">
    <source>
        <dbReference type="Proteomes" id="UP001642540"/>
    </source>
</evidence>
<accession>A0ABP1Q8Q8</accession>
<keyword evidence="1" id="KW-0812">Transmembrane</keyword>
<dbReference type="EMBL" id="CAXLJM020000026">
    <property type="protein sequence ID" value="CAL8093800.1"/>
    <property type="molecule type" value="Genomic_DNA"/>
</dbReference>
<feature type="transmembrane region" description="Helical" evidence="1">
    <location>
        <begin position="130"/>
        <end position="148"/>
    </location>
</feature>
<proteinExistence type="predicted"/>
<feature type="transmembrane region" description="Helical" evidence="1">
    <location>
        <begin position="7"/>
        <end position="28"/>
    </location>
</feature>
<organism evidence="2 3">
    <name type="scientific">Orchesella dallaii</name>
    <dbReference type="NCBI Taxonomy" id="48710"/>
    <lineage>
        <taxon>Eukaryota</taxon>
        <taxon>Metazoa</taxon>
        <taxon>Ecdysozoa</taxon>
        <taxon>Arthropoda</taxon>
        <taxon>Hexapoda</taxon>
        <taxon>Collembola</taxon>
        <taxon>Entomobryomorpha</taxon>
        <taxon>Entomobryoidea</taxon>
        <taxon>Orchesellidae</taxon>
        <taxon>Orchesellinae</taxon>
        <taxon>Orchesella</taxon>
    </lineage>
</organism>
<keyword evidence="1" id="KW-0472">Membrane</keyword>
<gene>
    <name evidence="2" type="ORF">ODALV1_LOCUS8600</name>
</gene>
<reference evidence="2 3" key="1">
    <citation type="submission" date="2024-08" db="EMBL/GenBank/DDBJ databases">
        <authorList>
            <person name="Cucini C."/>
            <person name="Frati F."/>
        </authorList>
    </citation>
    <scope>NUCLEOTIDE SEQUENCE [LARGE SCALE GENOMIC DNA]</scope>
</reference>
<keyword evidence="3" id="KW-1185">Reference proteome</keyword>
<keyword evidence="1" id="KW-1133">Transmembrane helix</keyword>
<sequence>MKLEVPVGKFAGVSISLSVLLLVTWAVLALSSTKLYVDSSNTSDVAGIRHMNRADLNKLPRLSADKKTLVVTSEDALPNAFEFLRLNMYLPIQKIVLMKPGVNDTVRVYPIPREGMIGLGTKLSISVSEVGLIILFLVFIIASFAYIFSSISSTKVYWDEEELGLNNDLGIGIMCDDEPDDDKILIRAEKKRKEIEEV</sequence>
<name>A0ABP1Q8Q8_9HEXA</name>
<comment type="caution">
    <text evidence="2">The sequence shown here is derived from an EMBL/GenBank/DDBJ whole genome shotgun (WGS) entry which is preliminary data.</text>
</comment>
<evidence type="ECO:0000313" key="2">
    <source>
        <dbReference type="EMBL" id="CAL8093800.1"/>
    </source>
</evidence>